<sequence length="97" mass="10851">SLKGKRILILSPHPDDAEIAAYGLYASYPENTYVVTVTAGDAGEFKYDEIYQDSLTHYLQKGKIRTWNSLTVPMLGGVKSENIINLGYFNEALPTMY</sequence>
<protein>
    <submittedName>
        <fullName evidence="1">PIG-L family deacetylase</fullName>
    </submittedName>
</protein>
<keyword evidence="2" id="KW-1185">Reference proteome</keyword>
<feature type="non-terminal residue" evidence="1">
    <location>
        <position position="1"/>
    </location>
</feature>
<dbReference type="SUPFAM" id="SSF102588">
    <property type="entry name" value="LmbE-like"/>
    <property type="match status" value="1"/>
</dbReference>
<name>A0ABY2D2J4_9GAMM</name>
<comment type="caution">
    <text evidence="1">The sequence shown here is derived from an EMBL/GenBank/DDBJ whole genome shotgun (WGS) entry which is preliminary data.</text>
</comment>
<dbReference type="Gene3D" id="3.40.50.10320">
    <property type="entry name" value="LmbE-like"/>
    <property type="match status" value="1"/>
</dbReference>
<organism evidence="1 2">
    <name type="scientific">Halomonas marinisediminis</name>
    <dbReference type="NCBI Taxonomy" id="2546095"/>
    <lineage>
        <taxon>Bacteria</taxon>
        <taxon>Pseudomonadati</taxon>
        <taxon>Pseudomonadota</taxon>
        <taxon>Gammaproteobacteria</taxon>
        <taxon>Oceanospirillales</taxon>
        <taxon>Halomonadaceae</taxon>
        <taxon>Halomonas</taxon>
    </lineage>
</organism>
<evidence type="ECO:0000313" key="1">
    <source>
        <dbReference type="EMBL" id="TDA89239.1"/>
    </source>
</evidence>
<dbReference type="InterPro" id="IPR024078">
    <property type="entry name" value="LmbE-like_dom_sf"/>
</dbReference>
<reference evidence="1 2" key="1">
    <citation type="submission" date="2019-03" db="EMBL/GenBank/DDBJ databases">
        <title>Halomonas marinisediminis sp. nov., a moderately halophilic bacterium isolated from the Bohai Gulf.</title>
        <authorList>
            <person name="Ji X."/>
        </authorList>
    </citation>
    <scope>NUCLEOTIDE SEQUENCE [LARGE SCALE GENOMIC DNA]</scope>
    <source>
        <strain evidence="1 2">204</strain>
    </source>
</reference>
<accession>A0ABY2D2J4</accession>
<dbReference type="Proteomes" id="UP000294823">
    <property type="component" value="Unassembled WGS sequence"/>
</dbReference>
<gene>
    <name evidence="1" type="ORF">E0702_16685</name>
</gene>
<proteinExistence type="predicted"/>
<feature type="non-terminal residue" evidence="1">
    <location>
        <position position="97"/>
    </location>
</feature>
<evidence type="ECO:0000313" key="2">
    <source>
        <dbReference type="Proteomes" id="UP000294823"/>
    </source>
</evidence>
<dbReference type="EMBL" id="SLTR01000279">
    <property type="protein sequence ID" value="TDA89239.1"/>
    <property type="molecule type" value="Genomic_DNA"/>
</dbReference>